<dbReference type="PATRIC" id="fig|1273125.3.peg.714"/>
<proteinExistence type="predicted"/>
<dbReference type="Proteomes" id="UP000013525">
    <property type="component" value="Unassembled WGS sequence"/>
</dbReference>
<evidence type="ECO:0000313" key="1">
    <source>
        <dbReference type="EMBL" id="EOM77931.1"/>
    </source>
</evidence>
<organism evidence="1 2">
    <name type="scientific">Rhodococcus rhodnii LMG 5362</name>
    <dbReference type="NCBI Taxonomy" id="1273125"/>
    <lineage>
        <taxon>Bacteria</taxon>
        <taxon>Bacillati</taxon>
        <taxon>Actinomycetota</taxon>
        <taxon>Actinomycetes</taxon>
        <taxon>Mycobacteriales</taxon>
        <taxon>Nocardiaceae</taxon>
        <taxon>Rhodococcus</taxon>
    </lineage>
</organism>
<accession>R7WRK2</accession>
<protein>
    <submittedName>
        <fullName evidence="1">Uncharacterized protein</fullName>
    </submittedName>
</protein>
<keyword evidence="2" id="KW-1185">Reference proteome</keyword>
<name>R7WRK2_9NOCA</name>
<evidence type="ECO:0000313" key="2">
    <source>
        <dbReference type="Proteomes" id="UP000013525"/>
    </source>
</evidence>
<dbReference type="EMBL" id="APMY01000021">
    <property type="protein sequence ID" value="EOM77931.1"/>
    <property type="molecule type" value="Genomic_DNA"/>
</dbReference>
<reference evidence="1 2" key="1">
    <citation type="journal article" date="2013" name="Genome Announc.">
        <title>Draft Genome Sequence of Rhodococcus rhodnii Strain LMG5362, a Symbiont of Rhodnius prolixus (Hemiptera, Reduviidae, Triatominae), the Principle Vector of Trypanosoma cruzi.</title>
        <authorList>
            <person name="Pachebat J.A."/>
            <person name="van Keulen G."/>
            <person name="Whitten M.M."/>
            <person name="Girdwood S."/>
            <person name="Del Sol R."/>
            <person name="Dyson P.J."/>
            <person name="Facey P.D."/>
        </authorList>
    </citation>
    <scope>NUCLEOTIDE SEQUENCE [LARGE SCALE GENOMIC DNA]</scope>
    <source>
        <strain evidence="1 2">LMG 5362</strain>
    </source>
</reference>
<dbReference type="AlphaFoldDB" id="R7WRK2"/>
<gene>
    <name evidence="1" type="ORF">Rrhod_0740</name>
</gene>
<comment type="caution">
    <text evidence="1">The sequence shown here is derived from an EMBL/GenBank/DDBJ whole genome shotgun (WGS) entry which is preliminary data.</text>
</comment>
<sequence>MNPYDYAGRHDCPHCGAAVGARCTTEDGFERAIPCVDRVKLVDRWPSLPDPPASLPRRLRHIERFGTPDPAEPRHQEPQ</sequence>